<sequence length="55" mass="5923">MRPLIVVTILLVNTPDLSKDLFEGVLATVSVIDTSNSSCCATASNRSRKPVSWLC</sequence>
<accession>A0ABP8PWL5</accession>
<proteinExistence type="predicted"/>
<comment type="caution">
    <text evidence="1">The sequence shown here is derived from an EMBL/GenBank/DDBJ whole genome shotgun (WGS) entry which is preliminary data.</text>
</comment>
<dbReference type="EMBL" id="BAABGQ010000001">
    <property type="protein sequence ID" value="GAA4492615.1"/>
    <property type="molecule type" value="Genomic_DNA"/>
</dbReference>
<keyword evidence="2" id="KW-1185">Reference proteome</keyword>
<evidence type="ECO:0000313" key="1">
    <source>
        <dbReference type="EMBL" id="GAA4492615.1"/>
    </source>
</evidence>
<dbReference type="Proteomes" id="UP001501243">
    <property type="component" value="Unassembled WGS sequence"/>
</dbReference>
<evidence type="ECO:0000313" key="2">
    <source>
        <dbReference type="Proteomes" id="UP001501243"/>
    </source>
</evidence>
<organism evidence="1 2">
    <name type="scientific">Hymenobacter ginsengisoli</name>
    <dbReference type="NCBI Taxonomy" id="1051626"/>
    <lineage>
        <taxon>Bacteria</taxon>
        <taxon>Pseudomonadati</taxon>
        <taxon>Bacteroidota</taxon>
        <taxon>Cytophagia</taxon>
        <taxon>Cytophagales</taxon>
        <taxon>Hymenobacteraceae</taxon>
        <taxon>Hymenobacter</taxon>
    </lineage>
</organism>
<gene>
    <name evidence="1" type="ORF">GCM10023172_00020</name>
</gene>
<dbReference type="RefSeq" id="WP_208133561.1">
    <property type="nucleotide sequence ID" value="NZ_BAABGQ010000001.1"/>
</dbReference>
<reference evidence="2" key="1">
    <citation type="journal article" date="2019" name="Int. J. Syst. Evol. Microbiol.">
        <title>The Global Catalogue of Microorganisms (GCM) 10K type strain sequencing project: providing services to taxonomists for standard genome sequencing and annotation.</title>
        <authorList>
            <consortium name="The Broad Institute Genomics Platform"/>
            <consortium name="The Broad Institute Genome Sequencing Center for Infectious Disease"/>
            <person name="Wu L."/>
            <person name="Ma J."/>
        </authorList>
    </citation>
    <scope>NUCLEOTIDE SEQUENCE [LARGE SCALE GENOMIC DNA]</scope>
    <source>
        <strain evidence="2">JCM 17841</strain>
    </source>
</reference>
<name>A0ABP8PWL5_9BACT</name>
<protein>
    <submittedName>
        <fullName evidence="1">Uncharacterized protein</fullName>
    </submittedName>
</protein>